<gene>
    <name evidence="1" type="primary">LOC107810121</name>
</gene>
<dbReference type="PANTHER" id="PTHR46238">
    <property type="entry name" value="REVERSE TRANSCRIPTASE DOMAIN-CONTAINING PROTEIN"/>
    <property type="match status" value="1"/>
</dbReference>
<sequence>MECKFSNGTQEGDMEVRLDTQVITNRGSFKYLGSIIQGKFYKVVVRPTMLYGVECWPVKNSHTKKLKVAEMRILRWMCRPTRLDNIRNKVIREKVGVAHVEDKIWEARLRWFGHVNRRSIEASVRRCKRLASMGNSRGRGRPKKSWGEVIRRDMA</sequence>
<dbReference type="STRING" id="4097.A0A1S4BNA7"/>
<reference evidence="1" key="1">
    <citation type="submission" date="2025-08" db="UniProtKB">
        <authorList>
            <consortium name="RefSeq"/>
        </authorList>
    </citation>
    <scope>IDENTIFICATION</scope>
</reference>
<accession>A0A1S4BNA7</accession>
<evidence type="ECO:0008006" key="2">
    <source>
        <dbReference type="Google" id="ProtNLM"/>
    </source>
</evidence>
<dbReference type="PaxDb" id="4097-A0A1S4BNA7"/>
<dbReference type="AlphaFoldDB" id="A0A1S4BNA7"/>
<name>A0A1S4BNA7_TOBAC</name>
<proteinExistence type="predicted"/>
<organism evidence="1">
    <name type="scientific">Nicotiana tabacum</name>
    <name type="common">Common tobacco</name>
    <dbReference type="NCBI Taxonomy" id="4097"/>
    <lineage>
        <taxon>Eukaryota</taxon>
        <taxon>Viridiplantae</taxon>
        <taxon>Streptophyta</taxon>
        <taxon>Embryophyta</taxon>
        <taxon>Tracheophyta</taxon>
        <taxon>Spermatophyta</taxon>
        <taxon>Magnoliopsida</taxon>
        <taxon>eudicotyledons</taxon>
        <taxon>Gunneridae</taxon>
        <taxon>Pentapetalae</taxon>
        <taxon>asterids</taxon>
        <taxon>lamiids</taxon>
        <taxon>Solanales</taxon>
        <taxon>Solanaceae</taxon>
        <taxon>Nicotianoideae</taxon>
        <taxon>Nicotianeae</taxon>
        <taxon>Nicotiana</taxon>
    </lineage>
</organism>
<dbReference type="RefSeq" id="XP_016490349.1">
    <property type="nucleotide sequence ID" value="XM_016634863.1"/>
</dbReference>
<evidence type="ECO:0000313" key="1">
    <source>
        <dbReference type="RefSeq" id="XP_016490349.1"/>
    </source>
</evidence>
<dbReference type="KEGG" id="nta:107810121"/>
<dbReference type="PANTHER" id="PTHR46238:SF8">
    <property type="entry name" value="ENDONUCLEASE_EXONUCLEASE_PHOSPHATASE DOMAIN-CONTAINING PROTEIN"/>
    <property type="match status" value="1"/>
</dbReference>
<dbReference type="OrthoDB" id="1661759at2759"/>
<protein>
    <recommendedName>
        <fullName evidence="2">Reverse transcriptase</fullName>
    </recommendedName>
</protein>